<dbReference type="Pfam" id="PF02754">
    <property type="entry name" value="CCG"/>
    <property type="match status" value="2"/>
</dbReference>
<dbReference type="Proteomes" id="UP000215559">
    <property type="component" value="Unassembled WGS sequence"/>
</dbReference>
<dbReference type="PANTHER" id="PTHR43255:SF1">
    <property type="entry name" value="IRON-SULFUR-BINDING OXIDOREDUCTASE FADF-RELATED"/>
    <property type="match status" value="1"/>
</dbReference>
<organism evidence="7 8">
    <name type="scientific">candidate division WOR-3 bacterium JGI_Cruoil_03_51_56</name>
    <dbReference type="NCBI Taxonomy" id="1973747"/>
    <lineage>
        <taxon>Bacteria</taxon>
        <taxon>Bacteria division WOR-3</taxon>
    </lineage>
</organism>
<dbReference type="PROSITE" id="PS00198">
    <property type="entry name" value="4FE4S_FER_1"/>
    <property type="match status" value="1"/>
</dbReference>
<comment type="caution">
    <text evidence="7">The sequence shown here is derived from an EMBL/GenBank/DDBJ whole genome shotgun (WGS) entry which is preliminary data.</text>
</comment>
<evidence type="ECO:0000256" key="4">
    <source>
        <dbReference type="ARBA" id="ARBA00023004"/>
    </source>
</evidence>
<keyword evidence="4" id="KW-0408">Iron</keyword>
<dbReference type="AlphaFoldDB" id="A0A235BQZ4"/>
<dbReference type="InterPro" id="IPR009051">
    <property type="entry name" value="Helical_ferredxn"/>
</dbReference>
<reference evidence="7 8" key="1">
    <citation type="submission" date="2017-07" db="EMBL/GenBank/DDBJ databases">
        <title>Recovery of genomes from metagenomes via a dereplication, aggregation, and scoring strategy.</title>
        <authorList>
            <person name="Sieber C.M."/>
            <person name="Probst A.J."/>
            <person name="Sharrar A."/>
            <person name="Thomas B.C."/>
            <person name="Hess M."/>
            <person name="Tringe S.G."/>
            <person name="Banfield J.F."/>
        </authorList>
    </citation>
    <scope>NUCLEOTIDE SEQUENCE [LARGE SCALE GENOMIC DNA]</scope>
    <source>
        <strain evidence="7">JGI_Cruoil_03_51_56</strain>
    </source>
</reference>
<dbReference type="Gene3D" id="1.10.1060.10">
    <property type="entry name" value="Alpha-helical ferredoxin"/>
    <property type="match status" value="1"/>
</dbReference>
<evidence type="ECO:0000256" key="3">
    <source>
        <dbReference type="ARBA" id="ARBA00023002"/>
    </source>
</evidence>
<dbReference type="PANTHER" id="PTHR43255">
    <property type="entry name" value="IRON-SULFUR-BINDING OXIDOREDUCTASE FADF-RELATED-RELATED"/>
    <property type="match status" value="1"/>
</dbReference>
<evidence type="ECO:0000256" key="5">
    <source>
        <dbReference type="ARBA" id="ARBA00023014"/>
    </source>
</evidence>
<evidence type="ECO:0000256" key="1">
    <source>
        <dbReference type="ARBA" id="ARBA00022485"/>
    </source>
</evidence>
<dbReference type="Pfam" id="PF13183">
    <property type="entry name" value="Fer4_8"/>
    <property type="match status" value="1"/>
</dbReference>
<accession>A0A235BQZ4</accession>
<dbReference type="GO" id="GO:0005886">
    <property type="term" value="C:plasma membrane"/>
    <property type="evidence" value="ECO:0007669"/>
    <property type="project" value="TreeGrafter"/>
</dbReference>
<dbReference type="GO" id="GO:0051539">
    <property type="term" value="F:4 iron, 4 sulfur cluster binding"/>
    <property type="evidence" value="ECO:0007669"/>
    <property type="project" value="UniProtKB-KW"/>
</dbReference>
<sequence>MLAETVNLQACIQCGRCSGACPVAIKSNLNVRRLINYSLDKALKISELTELGVWECTACSACNERCPKDVKPANLITRLRSQLVEKGRIPTTIQAALESTYLHGNPWGRPREKRLEWAKDLNLNILAPGAKTDVLLFVCCTNCYDERCQKSARALVKLLRTAGVEFGVLGEAETCCCSEQRRMGEQGLFEEIAESNTKIFRSRNCRRIVTTSPHCFNVFLNDYPDLNLPVFHYTQLLAELFDQGRLKFTSQIKETITYHDPCFLGKQNKVFEEPRRLLKAVSRDFIEFERNRELSMCCEGGGGRMWIESESQGRLSEIRVRDAIDMHASVIATACPFCCLTLEDAVKTTNSEDKICIKDIAELLVAAL</sequence>
<dbReference type="SUPFAM" id="SSF46548">
    <property type="entry name" value="alpha-helical ferredoxin"/>
    <property type="match status" value="1"/>
</dbReference>
<proteinExistence type="predicted"/>
<name>A0A235BQZ4_UNCW3</name>
<dbReference type="PROSITE" id="PS51379">
    <property type="entry name" value="4FE4S_FER_2"/>
    <property type="match status" value="1"/>
</dbReference>
<evidence type="ECO:0000256" key="2">
    <source>
        <dbReference type="ARBA" id="ARBA00022723"/>
    </source>
</evidence>
<keyword evidence="1" id="KW-0004">4Fe-4S</keyword>
<gene>
    <name evidence="7" type="ORF">CH330_08035</name>
</gene>
<evidence type="ECO:0000259" key="6">
    <source>
        <dbReference type="PROSITE" id="PS51379"/>
    </source>
</evidence>
<dbReference type="InterPro" id="IPR004017">
    <property type="entry name" value="Cys_rich_dom"/>
</dbReference>
<feature type="domain" description="4Fe-4S ferredoxin-type" evidence="6">
    <location>
        <begin position="2"/>
        <end position="30"/>
    </location>
</feature>
<evidence type="ECO:0000313" key="8">
    <source>
        <dbReference type="Proteomes" id="UP000215559"/>
    </source>
</evidence>
<dbReference type="GO" id="GO:0046872">
    <property type="term" value="F:metal ion binding"/>
    <property type="evidence" value="ECO:0007669"/>
    <property type="project" value="UniProtKB-KW"/>
</dbReference>
<evidence type="ECO:0000313" key="7">
    <source>
        <dbReference type="EMBL" id="OYD14651.1"/>
    </source>
</evidence>
<dbReference type="InterPro" id="IPR051460">
    <property type="entry name" value="HdrC_iron-sulfur_subunit"/>
</dbReference>
<keyword evidence="5" id="KW-0411">Iron-sulfur</keyword>
<protein>
    <recommendedName>
        <fullName evidence="6">4Fe-4S ferredoxin-type domain-containing protein</fullName>
    </recommendedName>
</protein>
<dbReference type="InterPro" id="IPR017896">
    <property type="entry name" value="4Fe4S_Fe-S-bd"/>
</dbReference>
<dbReference type="GO" id="GO:0016491">
    <property type="term" value="F:oxidoreductase activity"/>
    <property type="evidence" value="ECO:0007669"/>
    <property type="project" value="UniProtKB-KW"/>
</dbReference>
<keyword evidence="2" id="KW-0479">Metal-binding</keyword>
<dbReference type="InterPro" id="IPR017900">
    <property type="entry name" value="4Fe4S_Fe_S_CS"/>
</dbReference>
<dbReference type="EMBL" id="NOZP01000145">
    <property type="protein sequence ID" value="OYD14651.1"/>
    <property type="molecule type" value="Genomic_DNA"/>
</dbReference>
<keyword evidence="3" id="KW-0560">Oxidoreductase</keyword>